<comment type="pathway">
    <text evidence="1">Amino-acid biosynthesis; L-phenylalanine biosynthesis; phenylpyruvate from prephenate: step 1/1.</text>
</comment>
<gene>
    <name evidence="9" type="ORF">LAFE_0G18338G</name>
</gene>
<evidence type="ECO:0000256" key="2">
    <source>
        <dbReference type="ARBA" id="ARBA00013147"/>
    </source>
</evidence>
<proteinExistence type="predicted"/>
<dbReference type="GO" id="GO:0009094">
    <property type="term" value="P:L-phenylalanine biosynthetic process"/>
    <property type="evidence" value="ECO:0007669"/>
    <property type="project" value="UniProtKB-UniPathway"/>
</dbReference>
<evidence type="ECO:0000256" key="5">
    <source>
        <dbReference type="ARBA" id="ARBA00023222"/>
    </source>
</evidence>
<name>A0A1G4MIW9_LACFM</name>
<keyword evidence="10" id="KW-1185">Reference proteome</keyword>
<feature type="domain" description="ACT" evidence="8">
    <location>
        <begin position="234"/>
        <end position="332"/>
    </location>
</feature>
<feature type="domain" description="Prephenate dehydratase" evidence="7">
    <location>
        <begin position="3"/>
        <end position="210"/>
    </location>
</feature>
<dbReference type="Proteomes" id="UP000190831">
    <property type="component" value="Chromosome G"/>
</dbReference>
<dbReference type="Gene3D" id="3.40.190.10">
    <property type="entry name" value="Periplasmic binding protein-like II"/>
    <property type="match status" value="2"/>
</dbReference>
<keyword evidence="3" id="KW-0028">Amino-acid biosynthesis</keyword>
<dbReference type="PANTHER" id="PTHR21022">
    <property type="entry name" value="PREPHENATE DEHYDRATASE P PROTEIN"/>
    <property type="match status" value="1"/>
</dbReference>
<accession>A0A1G4MIW9</accession>
<dbReference type="SUPFAM" id="SSF53850">
    <property type="entry name" value="Periplasmic binding protein-like II"/>
    <property type="match status" value="1"/>
</dbReference>
<sequence length="336" mass="38254">MVKVAFLGPLGTYSHQAAIQQFSEADNCEYIPVKSIPQCFDRLKNELDIDYAVVPLENSTNGQVVFTYDLLRDWMLESDHAQGNEVLPELEIVAEQYVSIELCLISPVPLDLTDLSKIKIGKLYSHPQVWGQVPNYLESLRKRIGNVEKVDSDSTSGAVGICCENYTVNNDVKDLAIASKTAALVHKAHIVDGPINDKKGNTTRFLVMRRRSPLRPSLNASLENKIAAQRISLLTFLIKQDDPGSLVDVLEVFKMHNINMCSISSRPYHKLKKENSETIPEYTELDASDRKWQYVFFVEFAHAEERDWAKVFKDISSRCLSYCLWGTFFRDGRYYD</sequence>
<protein>
    <recommendedName>
        <fullName evidence="2">prephenate dehydratase</fullName>
        <ecNumber evidence="2">4.2.1.51</ecNumber>
    </recommendedName>
</protein>
<evidence type="ECO:0000256" key="6">
    <source>
        <dbReference type="ARBA" id="ARBA00023239"/>
    </source>
</evidence>
<evidence type="ECO:0000313" key="9">
    <source>
        <dbReference type="EMBL" id="SCW03793.1"/>
    </source>
</evidence>
<dbReference type="GO" id="GO:0005737">
    <property type="term" value="C:cytoplasm"/>
    <property type="evidence" value="ECO:0007669"/>
    <property type="project" value="TreeGrafter"/>
</dbReference>
<dbReference type="EC" id="4.2.1.51" evidence="2"/>
<evidence type="ECO:0000256" key="1">
    <source>
        <dbReference type="ARBA" id="ARBA00004741"/>
    </source>
</evidence>
<dbReference type="STRING" id="4955.A0A1G4MIW9"/>
<dbReference type="CDD" id="cd13532">
    <property type="entry name" value="PBP2_PDT_like"/>
    <property type="match status" value="1"/>
</dbReference>
<dbReference type="GO" id="GO:0004664">
    <property type="term" value="F:prephenate dehydratase activity"/>
    <property type="evidence" value="ECO:0007669"/>
    <property type="project" value="UniProtKB-EC"/>
</dbReference>
<dbReference type="PANTHER" id="PTHR21022:SF19">
    <property type="entry name" value="PREPHENATE DEHYDRATASE-RELATED"/>
    <property type="match status" value="1"/>
</dbReference>
<evidence type="ECO:0000313" key="10">
    <source>
        <dbReference type="Proteomes" id="UP000190831"/>
    </source>
</evidence>
<dbReference type="AlphaFoldDB" id="A0A1G4MIW9"/>
<evidence type="ECO:0000256" key="4">
    <source>
        <dbReference type="ARBA" id="ARBA00023141"/>
    </source>
</evidence>
<reference evidence="9 10" key="1">
    <citation type="submission" date="2016-03" db="EMBL/GenBank/DDBJ databases">
        <authorList>
            <person name="Devillers H."/>
        </authorList>
    </citation>
    <scope>NUCLEOTIDE SEQUENCE [LARGE SCALE GENOMIC DNA]</scope>
    <source>
        <strain evidence="9">CBS 6772</strain>
    </source>
</reference>
<dbReference type="SUPFAM" id="SSF55021">
    <property type="entry name" value="ACT-like"/>
    <property type="match status" value="1"/>
</dbReference>
<dbReference type="InterPro" id="IPR008242">
    <property type="entry name" value="Chor_mutase/pphenate_deHydtase"/>
</dbReference>
<evidence type="ECO:0000259" key="8">
    <source>
        <dbReference type="PROSITE" id="PS51671"/>
    </source>
</evidence>
<dbReference type="UniPathway" id="UPA00121">
    <property type="reaction ID" value="UER00345"/>
</dbReference>
<keyword evidence="6" id="KW-0456">Lyase</keyword>
<organism evidence="9 10">
    <name type="scientific">Lachancea fermentati</name>
    <name type="common">Zygosaccharomyces fermentati</name>
    <dbReference type="NCBI Taxonomy" id="4955"/>
    <lineage>
        <taxon>Eukaryota</taxon>
        <taxon>Fungi</taxon>
        <taxon>Dikarya</taxon>
        <taxon>Ascomycota</taxon>
        <taxon>Saccharomycotina</taxon>
        <taxon>Saccharomycetes</taxon>
        <taxon>Saccharomycetales</taxon>
        <taxon>Saccharomycetaceae</taxon>
        <taxon>Lachancea</taxon>
    </lineage>
</organism>
<dbReference type="OMA" id="PLMIYRE"/>
<dbReference type="PIRSF" id="PIRSF001500">
    <property type="entry name" value="Chor_mut_pdt_Ppr"/>
    <property type="match status" value="1"/>
</dbReference>
<dbReference type="EMBL" id="LT598486">
    <property type="protein sequence ID" value="SCW03793.1"/>
    <property type="molecule type" value="Genomic_DNA"/>
</dbReference>
<evidence type="ECO:0000259" key="7">
    <source>
        <dbReference type="PROSITE" id="PS51171"/>
    </source>
</evidence>
<dbReference type="InterPro" id="IPR001086">
    <property type="entry name" value="Preph_deHydtase"/>
</dbReference>
<dbReference type="InterPro" id="IPR002912">
    <property type="entry name" value="ACT_dom"/>
</dbReference>
<keyword evidence="4" id="KW-0057">Aromatic amino acid biosynthesis</keyword>
<dbReference type="OrthoDB" id="983542at2759"/>
<dbReference type="Gene3D" id="3.30.70.260">
    <property type="match status" value="1"/>
</dbReference>
<dbReference type="Pfam" id="PF00800">
    <property type="entry name" value="PDT"/>
    <property type="match status" value="1"/>
</dbReference>
<dbReference type="FunFam" id="3.40.190.10:FF:000254">
    <property type="entry name" value="Prephenate dehydratase"/>
    <property type="match status" value="1"/>
</dbReference>
<dbReference type="PROSITE" id="PS51171">
    <property type="entry name" value="PREPHENATE_DEHYDR_3"/>
    <property type="match status" value="1"/>
</dbReference>
<keyword evidence="5" id="KW-0584">Phenylalanine biosynthesis</keyword>
<dbReference type="PROSITE" id="PS51671">
    <property type="entry name" value="ACT"/>
    <property type="match status" value="1"/>
</dbReference>
<dbReference type="CDD" id="cd04905">
    <property type="entry name" value="ACT_CM-PDT"/>
    <property type="match status" value="1"/>
</dbReference>
<dbReference type="InterPro" id="IPR045865">
    <property type="entry name" value="ACT-like_dom_sf"/>
</dbReference>
<evidence type="ECO:0000256" key="3">
    <source>
        <dbReference type="ARBA" id="ARBA00022605"/>
    </source>
</evidence>